<dbReference type="InterPro" id="IPR001539">
    <property type="entry name" value="Peptidase_U32"/>
</dbReference>
<organism evidence="1">
    <name type="scientific">marine sediment metagenome</name>
    <dbReference type="NCBI Taxonomy" id="412755"/>
    <lineage>
        <taxon>unclassified sequences</taxon>
        <taxon>metagenomes</taxon>
        <taxon>ecological metagenomes</taxon>
    </lineage>
</organism>
<evidence type="ECO:0000313" key="1">
    <source>
        <dbReference type="EMBL" id="GAG94926.1"/>
    </source>
</evidence>
<feature type="non-terminal residue" evidence="1">
    <location>
        <position position="268"/>
    </location>
</feature>
<dbReference type="PANTHER" id="PTHR30217">
    <property type="entry name" value="PEPTIDASE U32 FAMILY"/>
    <property type="match status" value="1"/>
</dbReference>
<dbReference type="AlphaFoldDB" id="X1DET4"/>
<accession>X1DET4</accession>
<reference evidence="1" key="1">
    <citation type="journal article" date="2014" name="Front. Microbiol.">
        <title>High frequency of phylogenetically diverse reductive dehalogenase-homologous genes in deep subseafloor sedimentary metagenomes.</title>
        <authorList>
            <person name="Kawai M."/>
            <person name="Futagami T."/>
            <person name="Toyoda A."/>
            <person name="Takaki Y."/>
            <person name="Nishi S."/>
            <person name="Hori S."/>
            <person name="Arai W."/>
            <person name="Tsubouchi T."/>
            <person name="Morono Y."/>
            <person name="Uchiyama I."/>
            <person name="Ito T."/>
            <person name="Fujiyama A."/>
            <person name="Inagaki F."/>
            <person name="Takami H."/>
        </authorList>
    </citation>
    <scope>NUCLEOTIDE SEQUENCE</scope>
    <source>
        <strain evidence="1">Expedition CK06-06</strain>
    </source>
</reference>
<dbReference type="Pfam" id="PF01136">
    <property type="entry name" value="Peptidase_U32"/>
    <property type="match status" value="1"/>
</dbReference>
<sequence length="268" mass="29844">MMKQFPKLLSPVRSFKGAVKVIQAGADEIYCGVTSEIPSLKNFMVKRGTWCNIPTYDELGRIVKYAHDRNVKVLLTANLPFMVDSIERETRNYIQSCLHEGIDALIIGDLGVLSMIKDMAVEIPLYASSYMATLNHEGADFLRKIGFSRVILERQVSISEISDIVKKSSIEVEVFIHGLGGCSHIDVSCYLIHDHFPELDRARFMVDSSFNPPCRIPFEVYEVNDGSLKDETVPILDAHRICSICDLPSLIQAGVAGLKIVGRGNPII</sequence>
<dbReference type="PANTHER" id="PTHR30217:SF10">
    <property type="entry name" value="23S RRNA 5-HYDROXYCYTIDINE C2501 SYNTHASE"/>
    <property type="match status" value="1"/>
</dbReference>
<dbReference type="InterPro" id="IPR051454">
    <property type="entry name" value="RNA/ubiquinone_mod_enzymes"/>
</dbReference>
<evidence type="ECO:0008006" key="2">
    <source>
        <dbReference type="Google" id="ProtNLM"/>
    </source>
</evidence>
<name>X1DET4_9ZZZZ</name>
<proteinExistence type="predicted"/>
<comment type="caution">
    <text evidence="1">The sequence shown here is derived from an EMBL/GenBank/DDBJ whole genome shotgun (WGS) entry which is preliminary data.</text>
</comment>
<gene>
    <name evidence="1" type="ORF">S01H4_40888</name>
</gene>
<dbReference type="EMBL" id="BART01022322">
    <property type="protein sequence ID" value="GAG94926.1"/>
    <property type="molecule type" value="Genomic_DNA"/>
</dbReference>
<protein>
    <recommendedName>
        <fullName evidence="2">Peptidase U32 collagenase domain-containing protein</fullName>
    </recommendedName>
</protein>